<dbReference type="RefSeq" id="WP_111926956.1">
    <property type="nucleotide sequence ID" value="NZ_CATNYS010000001.1"/>
</dbReference>
<protein>
    <submittedName>
        <fullName evidence="2">Reverse transcriptase/maturase family protein</fullName>
    </submittedName>
</protein>
<dbReference type="InterPro" id="IPR043502">
    <property type="entry name" value="DNA/RNA_pol_sf"/>
</dbReference>
<gene>
    <name evidence="2" type="primary">ltrA_6</name>
    <name evidence="2" type="ORF">NCTC10719_02601</name>
</gene>
<dbReference type="AlphaFoldDB" id="A0A2X2Y9Z7"/>
<evidence type="ECO:0000313" key="3">
    <source>
        <dbReference type="Proteomes" id="UP000249986"/>
    </source>
</evidence>
<organism evidence="2 3">
    <name type="scientific">Clostridium perfringens</name>
    <dbReference type="NCBI Taxonomy" id="1502"/>
    <lineage>
        <taxon>Bacteria</taxon>
        <taxon>Bacillati</taxon>
        <taxon>Bacillota</taxon>
        <taxon>Clostridia</taxon>
        <taxon>Eubacteriales</taxon>
        <taxon>Clostridiaceae</taxon>
        <taxon>Clostridium</taxon>
    </lineage>
</organism>
<dbReference type="CDD" id="cd00085">
    <property type="entry name" value="HNHc"/>
    <property type="match status" value="1"/>
</dbReference>
<dbReference type="Pfam" id="PF00078">
    <property type="entry name" value="RVT_1"/>
    <property type="match status" value="1"/>
</dbReference>
<dbReference type="EMBL" id="UAWG01000020">
    <property type="protein sequence ID" value="SQB60934.1"/>
    <property type="molecule type" value="Genomic_DNA"/>
</dbReference>
<dbReference type="SMART" id="SM00507">
    <property type="entry name" value="HNHc"/>
    <property type="match status" value="1"/>
</dbReference>
<evidence type="ECO:0000313" key="2">
    <source>
        <dbReference type="EMBL" id="SQB60934.1"/>
    </source>
</evidence>
<dbReference type="PANTHER" id="PTHR34047">
    <property type="entry name" value="NUCLEAR INTRON MATURASE 1, MITOCHONDRIAL-RELATED"/>
    <property type="match status" value="1"/>
</dbReference>
<dbReference type="SUPFAM" id="SSF56672">
    <property type="entry name" value="DNA/RNA polymerases"/>
    <property type="match status" value="1"/>
</dbReference>
<dbReference type="CDD" id="cd01651">
    <property type="entry name" value="RT_G2_intron"/>
    <property type="match status" value="1"/>
</dbReference>
<keyword evidence="2" id="KW-0808">Transferase</keyword>
<dbReference type="InterPro" id="IPR000477">
    <property type="entry name" value="RT_dom"/>
</dbReference>
<dbReference type="Proteomes" id="UP000249986">
    <property type="component" value="Unassembled WGS sequence"/>
</dbReference>
<dbReference type="NCBIfam" id="TIGR04416">
    <property type="entry name" value="group_II_RT_mat"/>
    <property type="match status" value="1"/>
</dbReference>
<sequence length="614" mass="71283">MTEKYEIKLKKKKQLRHNEYYNMQEIFDSLYSSSLKGRNFKNLIDIIKLEENIKLAYRNIKKNKGSKTSGVNENTITTMGTCESNELVTYVRSRLDNYIPHAVRRVEIPKPNGKTRPLGIPTIEDRLIQQCIKQVLGPICEAKFHPHSYGFRPNRNAHHAIAKTMFRIQKSNLHYVVDIDLKGFFDNVNHGKLLKQMWSLGIRDKNLVCIISKMLKAEIKGVGIPTKGTPQGGILSPLLSNIVLNELDWWISSQWEHIKTRNTFAQCKKNDQSSKFSALKRNTNLKEIYIVRYADDFKIFCRDYDTANKIFIATKAWLKERLSLEINEDKSSITNVRKKYTEFLGIKLKAVRKKNKRVVKSRMTDKALEKSIQTLKKAILEIKSNPDNTKAYKYNATLLGLHNYYIVATHVNKDFNKIAFIVNRFLYNRLRTVLSTKGEKSKTYEKLYGEYNCKTYSIENITLFPIHGIKTKPPMNFKREVCNYTETGRAFIHNKLNKCDNLILKFLMNNPILGQSNEYNDNRISLYVGQAGLCAITKQPLEIREMETHHKLPKSMGGTDKYQNLMFVTTNVHKLIHAKTEETIYKYLNLIKPNEKTLKLINKFRVKTGNCIIG</sequence>
<dbReference type="GO" id="GO:0003964">
    <property type="term" value="F:RNA-directed DNA polymerase activity"/>
    <property type="evidence" value="ECO:0007669"/>
    <property type="project" value="UniProtKB-KW"/>
</dbReference>
<evidence type="ECO:0000259" key="1">
    <source>
        <dbReference type="PROSITE" id="PS50878"/>
    </source>
</evidence>
<dbReference type="InterPro" id="IPR051083">
    <property type="entry name" value="GrpII_Intron_Splice-Mob/Def"/>
</dbReference>
<accession>A0A2X2Y9Z7</accession>
<reference evidence="2 3" key="1">
    <citation type="submission" date="2018-06" db="EMBL/GenBank/DDBJ databases">
        <authorList>
            <consortium name="Pathogen Informatics"/>
            <person name="Doyle S."/>
        </authorList>
    </citation>
    <scope>NUCLEOTIDE SEQUENCE [LARGE SCALE GENOMIC DNA]</scope>
    <source>
        <strain evidence="2 3">NCTC10719</strain>
    </source>
</reference>
<proteinExistence type="predicted"/>
<dbReference type="Gene3D" id="1.10.30.50">
    <property type="match status" value="1"/>
</dbReference>
<dbReference type="PANTHER" id="PTHR34047:SF8">
    <property type="entry name" value="PROTEIN YKFC"/>
    <property type="match status" value="1"/>
</dbReference>
<keyword evidence="2" id="KW-0695">RNA-directed DNA polymerase</keyword>
<feature type="domain" description="Reverse transcriptase" evidence="1">
    <location>
        <begin position="89"/>
        <end position="348"/>
    </location>
</feature>
<dbReference type="InterPro" id="IPR003615">
    <property type="entry name" value="HNH_nuc"/>
</dbReference>
<dbReference type="InterPro" id="IPR030931">
    <property type="entry name" value="Group_II_RT_mat"/>
</dbReference>
<dbReference type="PROSITE" id="PS50878">
    <property type="entry name" value="RT_POL"/>
    <property type="match status" value="1"/>
</dbReference>
<keyword evidence="2" id="KW-0548">Nucleotidyltransferase</keyword>
<name>A0A2X2Y9Z7_CLOPF</name>